<sequence length="298" mass="32089">MFNLPRPVRCCLVVLLAPVVMGAAKFNYGMEIGDEDHVRSTFVYGISRVDVEKAGKKPSDFSDCDKMLDVSASDKQRGAKIEFVEDEEYIGCKYTVTITADDARGVGLGLTFDADKVSLSIGKKFFDGVELDKSTIGDFKVSVTFPGKVISHSGSSSVDGNTVTWTDFKDSTSGLKAVSERPAGAAAGSSFWRGYGRHGIRGGLIGLIVGIASYFGNKRRAKRMRAKSGGAPATTQYPGYGQPQPQEWQAPGQDGHQYGESMSSGGNQPYMQDGRYIGDPWSANSTNTSGFNEKPNPR</sequence>
<name>A0ABX9I933_9ACTN</name>
<dbReference type="Pfam" id="PF21946">
    <property type="entry name" value="LppM"/>
    <property type="match status" value="1"/>
</dbReference>
<dbReference type="InterPro" id="IPR053807">
    <property type="entry name" value="LppM"/>
</dbReference>
<feature type="compositionally biased region" description="Polar residues" evidence="1">
    <location>
        <begin position="260"/>
        <end position="270"/>
    </location>
</feature>
<dbReference type="EMBL" id="PCZS01000002">
    <property type="protein sequence ID" value="REB69308.1"/>
    <property type="molecule type" value="Genomic_DNA"/>
</dbReference>
<keyword evidence="3" id="KW-0732">Signal</keyword>
<feature type="signal peptide" evidence="3">
    <location>
        <begin position="1"/>
        <end position="22"/>
    </location>
</feature>
<accession>A0ABX9I933</accession>
<feature type="domain" description="LppM" evidence="4">
    <location>
        <begin position="25"/>
        <end position="179"/>
    </location>
</feature>
<evidence type="ECO:0000256" key="3">
    <source>
        <dbReference type="SAM" id="SignalP"/>
    </source>
</evidence>
<feature type="compositionally biased region" description="Polar residues" evidence="1">
    <location>
        <begin position="282"/>
        <end position="291"/>
    </location>
</feature>
<evidence type="ECO:0000259" key="4">
    <source>
        <dbReference type="Pfam" id="PF21946"/>
    </source>
</evidence>
<keyword evidence="6" id="KW-1185">Reference proteome</keyword>
<evidence type="ECO:0000313" key="5">
    <source>
        <dbReference type="EMBL" id="REB69308.1"/>
    </source>
</evidence>
<keyword evidence="2" id="KW-0812">Transmembrane</keyword>
<keyword evidence="2" id="KW-0472">Membrane</keyword>
<feature type="chain" id="PRO_5045777482" description="LppM domain-containing protein" evidence="3">
    <location>
        <begin position="23"/>
        <end position="298"/>
    </location>
</feature>
<evidence type="ECO:0000256" key="1">
    <source>
        <dbReference type="SAM" id="MobiDB-lite"/>
    </source>
</evidence>
<proteinExistence type="predicted"/>
<organism evidence="5 6">
    <name type="scientific">Cutibacterium namnetense</name>
    <dbReference type="NCBI Taxonomy" id="1574624"/>
    <lineage>
        <taxon>Bacteria</taxon>
        <taxon>Bacillati</taxon>
        <taxon>Actinomycetota</taxon>
        <taxon>Actinomycetes</taxon>
        <taxon>Propionibacteriales</taxon>
        <taxon>Propionibacteriaceae</taxon>
        <taxon>Cutibacterium</taxon>
    </lineage>
</organism>
<feature type="region of interest" description="Disordered" evidence="1">
    <location>
        <begin position="223"/>
        <end position="298"/>
    </location>
</feature>
<gene>
    <name evidence="5" type="ORF">CP880_07685</name>
</gene>
<evidence type="ECO:0000256" key="2">
    <source>
        <dbReference type="SAM" id="Phobius"/>
    </source>
</evidence>
<feature type="transmembrane region" description="Helical" evidence="2">
    <location>
        <begin position="199"/>
        <end position="217"/>
    </location>
</feature>
<feature type="compositionally biased region" description="Low complexity" evidence="1">
    <location>
        <begin position="236"/>
        <end position="246"/>
    </location>
</feature>
<evidence type="ECO:0000313" key="6">
    <source>
        <dbReference type="Proteomes" id="UP000256324"/>
    </source>
</evidence>
<comment type="caution">
    <text evidence="5">The sequence shown here is derived from an EMBL/GenBank/DDBJ whole genome shotgun (WGS) entry which is preliminary data.</text>
</comment>
<dbReference type="Proteomes" id="UP000256324">
    <property type="component" value="Unassembled WGS sequence"/>
</dbReference>
<keyword evidence="2" id="KW-1133">Transmembrane helix</keyword>
<reference evidence="5 6" key="1">
    <citation type="submission" date="2017-09" db="EMBL/GenBank/DDBJ databases">
        <authorList>
            <person name="Bumgarner R.E."/>
        </authorList>
    </citation>
    <scope>NUCLEOTIDE SEQUENCE [LARGE SCALE GENOMIC DNA]</scope>
    <source>
        <strain evidence="5 6">T34998</strain>
    </source>
</reference>
<protein>
    <recommendedName>
        <fullName evidence="4">LppM domain-containing protein</fullName>
    </recommendedName>
</protein>